<evidence type="ECO:0000313" key="2">
    <source>
        <dbReference type="Proteomes" id="UP001590950"/>
    </source>
</evidence>
<gene>
    <name evidence="1" type="ORF">N7G274_003713</name>
</gene>
<comment type="caution">
    <text evidence="1">The sequence shown here is derived from an EMBL/GenBank/DDBJ whole genome shotgun (WGS) entry which is preliminary data.</text>
</comment>
<keyword evidence="2" id="KW-1185">Reference proteome</keyword>
<name>A0ABR4AC28_9LECA</name>
<reference evidence="1 2" key="1">
    <citation type="submission" date="2024-09" db="EMBL/GenBank/DDBJ databases">
        <title>Rethinking Asexuality: The Enigmatic Case of Functional Sexual Genes in Lepraria (Stereocaulaceae).</title>
        <authorList>
            <person name="Doellman M."/>
            <person name="Sun Y."/>
            <person name="Barcenas-Pena A."/>
            <person name="Lumbsch H.T."/>
            <person name="Grewe F."/>
        </authorList>
    </citation>
    <scope>NUCLEOTIDE SEQUENCE [LARGE SCALE GENOMIC DNA]</scope>
    <source>
        <strain evidence="1 2">Mercado 3170</strain>
    </source>
</reference>
<dbReference type="EMBL" id="JBEFKJ010000011">
    <property type="protein sequence ID" value="KAL2043407.1"/>
    <property type="molecule type" value="Genomic_DNA"/>
</dbReference>
<protein>
    <submittedName>
        <fullName evidence="1">Uncharacterized protein</fullName>
    </submittedName>
</protein>
<sequence length="116" mass="13205">MNLSKFRRIFQDLPEARNTIICCLSGASLIALRSAAGFWLSDMEKRAHLSLLWDVFEHVKWCEDAGGVTMMGRGLDFRRAERLMRESANIHGKKVVPFIVMIRPSSSHGNLVSWTK</sequence>
<dbReference type="Proteomes" id="UP001590950">
    <property type="component" value="Unassembled WGS sequence"/>
</dbReference>
<proteinExistence type="predicted"/>
<evidence type="ECO:0000313" key="1">
    <source>
        <dbReference type="EMBL" id="KAL2043407.1"/>
    </source>
</evidence>
<accession>A0ABR4AC28</accession>
<organism evidence="1 2">
    <name type="scientific">Stereocaulon virgatum</name>
    <dbReference type="NCBI Taxonomy" id="373712"/>
    <lineage>
        <taxon>Eukaryota</taxon>
        <taxon>Fungi</taxon>
        <taxon>Dikarya</taxon>
        <taxon>Ascomycota</taxon>
        <taxon>Pezizomycotina</taxon>
        <taxon>Lecanoromycetes</taxon>
        <taxon>OSLEUM clade</taxon>
        <taxon>Lecanoromycetidae</taxon>
        <taxon>Lecanorales</taxon>
        <taxon>Lecanorineae</taxon>
        <taxon>Stereocaulaceae</taxon>
        <taxon>Stereocaulon</taxon>
    </lineage>
</organism>